<comment type="subcellular location">
    <subcellularLocation>
        <location evidence="1">Cytoplasm</location>
    </subcellularLocation>
</comment>
<dbReference type="InterPro" id="IPR043129">
    <property type="entry name" value="ATPase_NBD"/>
</dbReference>
<evidence type="ECO:0000256" key="5">
    <source>
        <dbReference type="ARBA" id="ARBA00022960"/>
    </source>
</evidence>
<evidence type="ECO:0000313" key="7">
    <source>
        <dbReference type="EMBL" id="SFO77682.1"/>
    </source>
</evidence>
<evidence type="ECO:0000256" key="1">
    <source>
        <dbReference type="ARBA" id="ARBA00004496"/>
    </source>
</evidence>
<evidence type="ECO:0000256" key="2">
    <source>
        <dbReference type="ARBA" id="ARBA00022490"/>
    </source>
</evidence>
<dbReference type="EMBL" id="FOVH01000009">
    <property type="protein sequence ID" value="SFO77682.1"/>
    <property type="molecule type" value="Genomic_DNA"/>
</dbReference>
<evidence type="ECO:0000313" key="8">
    <source>
        <dbReference type="Proteomes" id="UP000183413"/>
    </source>
</evidence>
<dbReference type="Pfam" id="PF06723">
    <property type="entry name" value="MreB_Mbl"/>
    <property type="match status" value="2"/>
</dbReference>
<dbReference type="GO" id="GO:0005737">
    <property type="term" value="C:cytoplasm"/>
    <property type="evidence" value="ECO:0007669"/>
    <property type="project" value="UniProtKB-SubCell"/>
</dbReference>
<keyword evidence="2" id="KW-0963">Cytoplasm</keyword>
<organism evidence="7 8">
    <name type="scientific">Actinomadura madurae</name>
    <dbReference type="NCBI Taxonomy" id="1993"/>
    <lineage>
        <taxon>Bacteria</taxon>
        <taxon>Bacillati</taxon>
        <taxon>Actinomycetota</taxon>
        <taxon>Actinomycetes</taxon>
        <taxon>Streptosporangiales</taxon>
        <taxon>Thermomonosporaceae</taxon>
        <taxon>Actinomadura</taxon>
    </lineage>
</organism>
<keyword evidence="5" id="KW-0133">Cell shape</keyword>
<dbReference type="GO" id="GO:0005524">
    <property type="term" value="F:ATP binding"/>
    <property type="evidence" value="ECO:0007669"/>
    <property type="project" value="UniProtKB-KW"/>
</dbReference>
<evidence type="ECO:0000256" key="3">
    <source>
        <dbReference type="ARBA" id="ARBA00022741"/>
    </source>
</evidence>
<dbReference type="eggNOG" id="COG1077">
    <property type="taxonomic scope" value="Bacteria"/>
</dbReference>
<dbReference type="PRINTS" id="PR01652">
    <property type="entry name" value="SHAPEPROTEIN"/>
</dbReference>
<sequence length="261" mass="27080">MPAAEPSAGLDLGSSRVRAVLPALDMIIDRPATAAGRLQAAGGDVRTAAARPIEHGMVTDARACTRLTRLVLLEAGPGLALRQILLAVPSAASRVQLGRATGAVRAAAGCPVRTLEAPLAAAVGAGIGLGDPRPRLVVDIGAGIVETAVVIRGRVHSVRSIQYLPEHRPGHPLPRLPEHVRARLTACVRHLLDDLPAPLRRAARDVGLVLTGGGARLPSLPGRLTAEMGLTVTIARDPARATVRGLAHACRAPDAWRLTDT</sequence>
<dbReference type="Gene3D" id="3.30.420.40">
    <property type="match status" value="2"/>
</dbReference>
<keyword evidence="4" id="KW-0067">ATP-binding</keyword>
<keyword evidence="8" id="KW-1185">Reference proteome</keyword>
<gene>
    <name evidence="7" type="ORF">SAMN04489713_109250</name>
</gene>
<dbReference type="RefSeq" id="WP_075022420.1">
    <property type="nucleotide sequence ID" value="NZ_FOVH01000009.1"/>
</dbReference>
<proteinExistence type="inferred from homology"/>
<name>A0A1I5JY01_9ACTN</name>
<comment type="similarity">
    <text evidence="6">Belongs to the FtsA/MreB family.</text>
</comment>
<dbReference type="PANTHER" id="PTHR42749">
    <property type="entry name" value="CELL SHAPE-DETERMINING PROTEIN MREB"/>
    <property type="match status" value="1"/>
</dbReference>
<protein>
    <submittedName>
        <fullName evidence="7">MreB/Mbl protein</fullName>
    </submittedName>
</protein>
<evidence type="ECO:0000256" key="4">
    <source>
        <dbReference type="ARBA" id="ARBA00022840"/>
    </source>
</evidence>
<dbReference type="InParanoid" id="A0A1I5JY01"/>
<dbReference type="GO" id="GO:0008360">
    <property type="term" value="P:regulation of cell shape"/>
    <property type="evidence" value="ECO:0007669"/>
    <property type="project" value="UniProtKB-KW"/>
</dbReference>
<dbReference type="InterPro" id="IPR056546">
    <property type="entry name" value="MreB_MamK-like"/>
</dbReference>
<keyword evidence="3" id="KW-0547">Nucleotide-binding</keyword>
<reference evidence="7 8" key="1">
    <citation type="submission" date="2016-10" db="EMBL/GenBank/DDBJ databases">
        <authorList>
            <person name="de Groot N.N."/>
        </authorList>
    </citation>
    <scope>NUCLEOTIDE SEQUENCE [LARGE SCALE GENOMIC DNA]</scope>
    <source>
        <strain evidence="7 8">DSM 43067</strain>
    </source>
</reference>
<dbReference type="SUPFAM" id="SSF53067">
    <property type="entry name" value="Actin-like ATPase domain"/>
    <property type="match status" value="1"/>
</dbReference>
<evidence type="ECO:0000256" key="6">
    <source>
        <dbReference type="ARBA" id="ARBA00023458"/>
    </source>
</evidence>
<dbReference type="AlphaFoldDB" id="A0A1I5JY01"/>
<dbReference type="InterPro" id="IPR004753">
    <property type="entry name" value="MreB"/>
</dbReference>
<dbReference type="PANTHER" id="PTHR42749:SF1">
    <property type="entry name" value="CELL SHAPE-DETERMINING PROTEIN MREB"/>
    <property type="match status" value="1"/>
</dbReference>
<accession>A0A1I5JY01</accession>
<dbReference type="STRING" id="1993.SAMN04489713_109250"/>
<dbReference type="GO" id="GO:0000902">
    <property type="term" value="P:cell morphogenesis"/>
    <property type="evidence" value="ECO:0007669"/>
    <property type="project" value="InterPro"/>
</dbReference>
<dbReference type="Proteomes" id="UP000183413">
    <property type="component" value="Unassembled WGS sequence"/>
</dbReference>